<feature type="region of interest" description="Disordered" evidence="1">
    <location>
        <begin position="91"/>
        <end position="134"/>
    </location>
</feature>
<protein>
    <submittedName>
        <fullName evidence="2">Uncharacterized protein</fullName>
    </submittedName>
</protein>
<dbReference type="Proteomes" id="UP000622604">
    <property type="component" value="Unassembled WGS sequence"/>
</dbReference>
<evidence type="ECO:0000313" key="2">
    <source>
        <dbReference type="EMBL" id="GGZ78026.1"/>
    </source>
</evidence>
<dbReference type="RefSeq" id="WP_013755376.1">
    <property type="nucleotide sequence ID" value="NZ_BMZC01000014.1"/>
</dbReference>
<evidence type="ECO:0000313" key="3">
    <source>
        <dbReference type="Proteomes" id="UP000622604"/>
    </source>
</evidence>
<reference evidence="2" key="1">
    <citation type="journal article" date="2014" name="Int. J. Syst. Evol. Microbiol.">
        <title>Complete genome sequence of Corynebacterium casei LMG S-19264T (=DSM 44701T), isolated from a smear-ripened cheese.</title>
        <authorList>
            <consortium name="US DOE Joint Genome Institute (JGI-PGF)"/>
            <person name="Walter F."/>
            <person name="Albersmeier A."/>
            <person name="Kalinowski J."/>
            <person name="Ruckert C."/>
        </authorList>
    </citation>
    <scope>NUCLEOTIDE SEQUENCE</scope>
    <source>
        <strain evidence="2">KCTC 32337</strain>
    </source>
</reference>
<name>A0A8H9M2Q0_9ALTE</name>
<sequence length="134" mass="14718">MFDQLINLVDDELDRLNISIQKTSGGRFAIILTGTATENSTTELGNLLRNNLYVEGTKSELEEHLVQHIAQYSEVLSKAFQFNTAQSISAIETASASSEEESSVTETEKSEEATTTDDLAPVEASMPSLTDKWE</sequence>
<dbReference type="AlphaFoldDB" id="A0A8H9M2Q0"/>
<dbReference type="EMBL" id="BMZC01000014">
    <property type="protein sequence ID" value="GGZ78026.1"/>
    <property type="molecule type" value="Genomic_DNA"/>
</dbReference>
<proteinExistence type="predicted"/>
<organism evidence="2 3">
    <name type="scientific">Paraglaciecola chathamensis</name>
    <dbReference type="NCBI Taxonomy" id="368405"/>
    <lineage>
        <taxon>Bacteria</taxon>
        <taxon>Pseudomonadati</taxon>
        <taxon>Pseudomonadota</taxon>
        <taxon>Gammaproteobacteria</taxon>
        <taxon>Alteromonadales</taxon>
        <taxon>Alteromonadaceae</taxon>
        <taxon>Paraglaciecola</taxon>
    </lineage>
</organism>
<reference evidence="2" key="2">
    <citation type="submission" date="2020-09" db="EMBL/GenBank/DDBJ databases">
        <authorList>
            <person name="Sun Q."/>
            <person name="Kim S."/>
        </authorList>
    </citation>
    <scope>NUCLEOTIDE SEQUENCE</scope>
    <source>
        <strain evidence="2">KCTC 32337</strain>
    </source>
</reference>
<comment type="caution">
    <text evidence="2">The sequence shown here is derived from an EMBL/GenBank/DDBJ whole genome shotgun (WGS) entry which is preliminary data.</text>
</comment>
<gene>
    <name evidence="2" type="ORF">GCM10011274_40210</name>
</gene>
<accession>A0A8H9M2Q0</accession>
<evidence type="ECO:0000256" key="1">
    <source>
        <dbReference type="SAM" id="MobiDB-lite"/>
    </source>
</evidence>